<dbReference type="PANTHER" id="PTHR30346">
    <property type="entry name" value="TRANSCRIPTIONAL DUAL REGULATOR HCAR-RELATED"/>
    <property type="match status" value="1"/>
</dbReference>
<keyword evidence="4" id="KW-0804">Transcription</keyword>
<dbReference type="OrthoDB" id="3176554at2"/>
<dbReference type="SUPFAM" id="SSF53850">
    <property type="entry name" value="Periplasmic binding protein-like II"/>
    <property type="match status" value="1"/>
</dbReference>
<dbReference type="PRINTS" id="PR00039">
    <property type="entry name" value="HTHLYSR"/>
</dbReference>
<protein>
    <submittedName>
        <fullName evidence="6">DNA-binding transcriptional LysR family regulator</fullName>
    </submittedName>
</protein>
<dbReference type="InterPro" id="IPR036388">
    <property type="entry name" value="WH-like_DNA-bd_sf"/>
</dbReference>
<evidence type="ECO:0000313" key="6">
    <source>
        <dbReference type="EMBL" id="PRY38821.1"/>
    </source>
</evidence>
<dbReference type="GO" id="GO:0032993">
    <property type="term" value="C:protein-DNA complex"/>
    <property type="evidence" value="ECO:0007669"/>
    <property type="project" value="TreeGrafter"/>
</dbReference>
<dbReference type="Pfam" id="PF00126">
    <property type="entry name" value="HTH_1"/>
    <property type="match status" value="1"/>
</dbReference>
<dbReference type="Gene3D" id="1.10.10.10">
    <property type="entry name" value="Winged helix-like DNA-binding domain superfamily/Winged helix DNA-binding domain"/>
    <property type="match status" value="1"/>
</dbReference>
<dbReference type="SUPFAM" id="SSF46785">
    <property type="entry name" value="Winged helix' DNA-binding domain"/>
    <property type="match status" value="1"/>
</dbReference>
<dbReference type="InterPro" id="IPR005119">
    <property type="entry name" value="LysR_subst-bd"/>
</dbReference>
<dbReference type="EMBL" id="PVTF01000008">
    <property type="protein sequence ID" value="PRY38821.1"/>
    <property type="molecule type" value="Genomic_DNA"/>
</dbReference>
<keyword evidence="3 6" id="KW-0238">DNA-binding</keyword>
<accession>A0A2T0SZH7</accession>
<evidence type="ECO:0000313" key="7">
    <source>
        <dbReference type="Proteomes" id="UP000239494"/>
    </source>
</evidence>
<dbReference type="PANTHER" id="PTHR30346:SF0">
    <property type="entry name" value="HCA OPERON TRANSCRIPTIONAL ACTIVATOR HCAR"/>
    <property type="match status" value="1"/>
</dbReference>
<evidence type="ECO:0000256" key="4">
    <source>
        <dbReference type="ARBA" id="ARBA00023163"/>
    </source>
</evidence>
<dbReference type="AlphaFoldDB" id="A0A2T0SZH7"/>
<dbReference type="InterPro" id="IPR036390">
    <property type="entry name" value="WH_DNA-bd_sf"/>
</dbReference>
<evidence type="ECO:0000256" key="1">
    <source>
        <dbReference type="ARBA" id="ARBA00009437"/>
    </source>
</evidence>
<dbReference type="InterPro" id="IPR000847">
    <property type="entry name" value="LysR_HTH_N"/>
</dbReference>
<dbReference type="GO" id="GO:0003677">
    <property type="term" value="F:DNA binding"/>
    <property type="evidence" value="ECO:0007669"/>
    <property type="project" value="UniProtKB-KW"/>
</dbReference>
<dbReference type="GO" id="GO:0003700">
    <property type="term" value="F:DNA-binding transcription factor activity"/>
    <property type="evidence" value="ECO:0007669"/>
    <property type="project" value="InterPro"/>
</dbReference>
<evidence type="ECO:0000259" key="5">
    <source>
        <dbReference type="PROSITE" id="PS50931"/>
    </source>
</evidence>
<feature type="domain" description="HTH lysR-type" evidence="5">
    <location>
        <begin position="1"/>
        <end position="58"/>
    </location>
</feature>
<evidence type="ECO:0000256" key="3">
    <source>
        <dbReference type="ARBA" id="ARBA00023125"/>
    </source>
</evidence>
<dbReference type="Proteomes" id="UP000239494">
    <property type="component" value="Unassembled WGS sequence"/>
</dbReference>
<comment type="caution">
    <text evidence="6">The sequence shown here is derived from an EMBL/GenBank/DDBJ whole genome shotgun (WGS) entry which is preliminary data.</text>
</comment>
<organism evidence="6 7">
    <name type="scientific">Umezawaea tangerina</name>
    <dbReference type="NCBI Taxonomy" id="84725"/>
    <lineage>
        <taxon>Bacteria</taxon>
        <taxon>Bacillati</taxon>
        <taxon>Actinomycetota</taxon>
        <taxon>Actinomycetes</taxon>
        <taxon>Pseudonocardiales</taxon>
        <taxon>Pseudonocardiaceae</taxon>
        <taxon>Umezawaea</taxon>
    </lineage>
</organism>
<dbReference type="Gene3D" id="3.40.190.10">
    <property type="entry name" value="Periplasmic binding protein-like II"/>
    <property type="match status" value="2"/>
</dbReference>
<keyword evidence="2" id="KW-0805">Transcription regulation</keyword>
<evidence type="ECO:0000256" key="2">
    <source>
        <dbReference type="ARBA" id="ARBA00023015"/>
    </source>
</evidence>
<name>A0A2T0SZH7_9PSEU</name>
<reference evidence="6 7" key="1">
    <citation type="submission" date="2018-03" db="EMBL/GenBank/DDBJ databases">
        <title>Genomic Encyclopedia of Archaeal and Bacterial Type Strains, Phase II (KMG-II): from individual species to whole genera.</title>
        <authorList>
            <person name="Goeker M."/>
        </authorList>
    </citation>
    <scope>NUCLEOTIDE SEQUENCE [LARGE SCALE GENOMIC DNA]</scope>
    <source>
        <strain evidence="6 7">DSM 44720</strain>
    </source>
</reference>
<gene>
    <name evidence="6" type="ORF">CLV43_108221</name>
</gene>
<sequence length="292" mass="31295">MELRALRYFVTVAEELHFGRAAQRLDIVQSAVSQQIARLERELGVVLLDRSPRHVRLTEAGVRVLEAARETLAVAARVRVVAGESAARVRIGVASGFTNRLERGVARMREAERPAEPVLVDLPVPARLDAVRDGELDLALVRGQVTTAGVRAVRVWSEALWVAVSETHPAADRPAVVLADLDRTAVRLPSRDVDPPLHDAIVSALRQAGVGPLTGPSGGTPVNVLIEVGADPRAWTLLPAEQLAGLVSRRVRALPVDPPLSVDGHVVTSLTTPESCADSYARAFADHATTPE</sequence>
<comment type="similarity">
    <text evidence="1">Belongs to the LysR transcriptional regulatory family.</text>
</comment>
<dbReference type="Pfam" id="PF03466">
    <property type="entry name" value="LysR_substrate"/>
    <property type="match status" value="1"/>
</dbReference>
<dbReference type="FunFam" id="1.10.10.10:FF:000001">
    <property type="entry name" value="LysR family transcriptional regulator"/>
    <property type="match status" value="1"/>
</dbReference>
<keyword evidence="7" id="KW-1185">Reference proteome</keyword>
<dbReference type="PROSITE" id="PS50931">
    <property type="entry name" value="HTH_LYSR"/>
    <property type="match status" value="1"/>
</dbReference>
<proteinExistence type="inferred from homology"/>